<comment type="caution">
    <text evidence="2">The sequence shown here is derived from an EMBL/GenBank/DDBJ whole genome shotgun (WGS) entry which is preliminary data.</text>
</comment>
<evidence type="ECO:0000313" key="2">
    <source>
        <dbReference type="EMBL" id="RCI09487.1"/>
    </source>
</evidence>
<dbReference type="AlphaFoldDB" id="A0A367L500"/>
<feature type="region of interest" description="Disordered" evidence="1">
    <location>
        <begin position="255"/>
        <end position="286"/>
    </location>
</feature>
<sequence>MSKLPNFHCCCTSKDRPPLADVFAVLPCPPDLVVADAQVVSRDPHCRPPRPQGVVLKGVPRQRVSLLRRQVLDVVGNPAVERVPYGALGLEVPLTLPPPVLHRPRVVAPVLELPKLVASVLGQGAHLLDDVASLCRVPHVGALQARPLLVGVFAKARPVLELAILGVVRPQLVPRRAEPEVLRPLEGLVPEHGLVLERYGQVSEERRKRHVERPLVEHRQEAHDDHDDAPGHQQFHKVQAGKSLVDGPRVEDAAGVGLEPVDVNHGIPLSNPEETKGDDDEDGDERCRDAVDEADAGKTGKRLSHSTCLRVVFRDHLLRGVLSKIGAMTNHMKSGATCSSVAALVDSPCSIM</sequence>
<proteinExistence type="predicted"/>
<gene>
    <name evidence="2" type="ORF">L249_3791</name>
</gene>
<protein>
    <submittedName>
        <fullName evidence="2">Uncharacterized protein</fullName>
    </submittedName>
</protein>
<dbReference type="Proteomes" id="UP000253664">
    <property type="component" value="Unassembled WGS sequence"/>
</dbReference>
<dbReference type="OrthoDB" id="7457040at2759"/>
<evidence type="ECO:0000313" key="3">
    <source>
        <dbReference type="Proteomes" id="UP000253664"/>
    </source>
</evidence>
<accession>A0A367L500</accession>
<dbReference type="EMBL" id="LKCN02000014">
    <property type="protein sequence ID" value="RCI09487.1"/>
    <property type="molecule type" value="Genomic_DNA"/>
</dbReference>
<keyword evidence="3" id="KW-1185">Reference proteome</keyword>
<evidence type="ECO:0000256" key="1">
    <source>
        <dbReference type="SAM" id="MobiDB-lite"/>
    </source>
</evidence>
<organism evidence="2 3">
    <name type="scientific">Ophiocordyceps polyrhachis-furcata BCC 54312</name>
    <dbReference type="NCBI Taxonomy" id="1330021"/>
    <lineage>
        <taxon>Eukaryota</taxon>
        <taxon>Fungi</taxon>
        <taxon>Dikarya</taxon>
        <taxon>Ascomycota</taxon>
        <taxon>Pezizomycotina</taxon>
        <taxon>Sordariomycetes</taxon>
        <taxon>Hypocreomycetidae</taxon>
        <taxon>Hypocreales</taxon>
        <taxon>Ophiocordycipitaceae</taxon>
        <taxon>Ophiocordyceps</taxon>
    </lineage>
</organism>
<reference evidence="2 3" key="1">
    <citation type="journal article" date="2015" name="BMC Genomics">
        <title>Insights from the genome of Ophiocordyceps polyrhachis-furcata to pathogenicity and host specificity in insect fungi.</title>
        <authorList>
            <person name="Wichadakul D."/>
            <person name="Kobmoo N."/>
            <person name="Ingsriswang S."/>
            <person name="Tangphatsornruang S."/>
            <person name="Chantasingh D."/>
            <person name="Luangsa-ard J.J."/>
            <person name="Eurwilaichitr L."/>
        </authorList>
    </citation>
    <scope>NUCLEOTIDE SEQUENCE [LARGE SCALE GENOMIC DNA]</scope>
    <source>
        <strain evidence="2 3">BCC 54312</strain>
    </source>
</reference>
<name>A0A367L500_9HYPO</name>